<name>A0AAD1B0Q4_9FLAO</name>
<dbReference type="Proteomes" id="UP000031659">
    <property type="component" value="Chromosome"/>
</dbReference>
<dbReference type="GO" id="GO:0004332">
    <property type="term" value="F:fructose-bisphosphate aldolase activity"/>
    <property type="evidence" value="ECO:0007669"/>
    <property type="project" value="UniProtKB-EC"/>
</dbReference>
<dbReference type="GO" id="GO:0005829">
    <property type="term" value="C:cytosol"/>
    <property type="evidence" value="ECO:0007669"/>
    <property type="project" value="TreeGrafter"/>
</dbReference>
<dbReference type="Gene3D" id="3.20.20.70">
    <property type="entry name" value="Aldolase class I"/>
    <property type="match status" value="1"/>
</dbReference>
<dbReference type="PROSITE" id="PS00806">
    <property type="entry name" value="ALDOLASE_CLASS_II_2"/>
    <property type="match status" value="1"/>
</dbReference>
<dbReference type="GO" id="GO:0006094">
    <property type="term" value="P:gluconeogenesis"/>
    <property type="evidence" value="ECO:0007669"/>
    <property type="project" value="TreeGrafter"/>
</dbReference>
<dbReference type="AlphaFoldDB" id="A0AAD1B0Q4"/>
<evidence type="ECO:0000313" key="13">
    <source>
        <dbReference type="EMBL" id="BAO66377.1"/>
    </source>
</evidence>
<evidence type="ECO:0000256" key="11">
    <source>
        <dbReference type="PIRSR" id="PIRSR001359-3"/>
    </source>
</evidence>
<dbReference type="InterPro" id="IPR006411">
    <property type="entry name" value="Fruct_bisP_bact"/>
</dbReference>
<organism evidence="13 14">
    <name type="scientific">Candidatus Karelsulcia muelleri PSPU</name>
    <dbReference type="NCBI Taxonomy" id="1189303"/>
    <lineage>
        <taxon>Bacteria</taxon>
        <taxon>Pseudomonadati</taxon>
        <taxon>Bacteroidota</taxon>
        <taxon>Flavobacteriia</taxon>
        <taxon>Flavobacteriales</taxon>
        <taxon>Candidatus Karelsulcia</taxon>
    </lineage>
</organism>
<dbReference type="RefSeq" id="WP_041094009.1">
    <property type="nucleotide sequence ID" value="NZ_AP013293.1"/>
</dbReference>
<feature type="binding site" evidence="11">
    <location>
        <position position="171"/>
    </location>
    <ligand>
        <name>Zn(2+)</name>
        <dbReference type="ChEBI" id="CHEBI:29105"/>
        <label>2</label>
    </ligand>
</feature>
<feature type="binding site" evidence="11">
    <location>
        <position position="141"/>
    </location>
    <ligand>
        <name>Zn(2+)</name>
        <dbReference type="ChEBI" id="CHEBI:29105"/>
        <label>2</label>
    </ligand>
</feature>
<dbReference type="InterPro" id="IPR000771">
    <property type="entry name" value="FBA_II"/>
</dbReference>
<feature type="binding site" evidence="10">
    <location>
        <begin position="262"/>
        <end position="264"/>
    </location>
    <ligand>
        <name>dihydroxyacetone phosphate</name>
        <dbReference type="ChEBI" id="CHEBI:57642"/>
    </ligand>
</feature>
<accession>A0AAD1B0Q4</accession>
<dbReference type="NCBIfam" id="NF006628">
    <property type="entry name" value="PRK09197.1"/>
    <property type="match status" value="1"/>
</dbReference>
<evidence type="ECO:0000256" key="5">
    <source>
        <dbReference type="ARBA" id="ARBA00022723"/>
    </source>
</evidence>
<gene>
    <name evidence="13" type="primary">fbaA</name>
    <name evidence="13" type="ORF">SMPSPU_230</name>
</gene>
<feature type="active site" description="Proton donor" evidence="9">
    <location>
        <position position="106"/>
    </location>
</feature>
<feature type="binding site" evidence="11">
    <location>
        <position position="107"/>
    </location>
    <ligand>
        <name>Zn(2+)</name>
        <dbReference type="ChEBI" id="CHEBI:29105"/>
        <label>1</label>
        <note>catalytic</note>
    </ligand>
</feature>
<evidence type="ECO:0000256" key="7">
    <source>
        <dbReference type="ARBA" id="ARBA00023152"/>
    </source>
</evidence>
<dbReference type="NCBIfam" id="TIGR00167">
    <property type="entry name" value="cbbA"/>
    <property type="match status" value="1"/>
</dbReference>
<dbReference type="EC" id="4.1.2.13" evidence="4 12"/>
<dbReference type="NCBIfam" id="TIGR01520">
    <property type="entry name" value="FruBisAldo_II_A"/>
    <property type="match status" value="1"/>
</dbReference>
<dbReference type="PANTHER" id="PTHR30559">
    <property type="entry name" value="FRUCTOSE-BISPHOSPHATE ALDOLASE CLASS 2"/>
    <property type="match status" value="1"/>
</dbReference>
<comment type="function">
    <text evidence="12">Catalyzes the aldol condensation of dihydroxyacetone phosphate (DHAP or glycerone-phosphate) with glyceraldehyde 3-phosphate (G3P) to form fructose 1,6-bisphosphate (FBP) in gluconeogenesis and the reverse reaction in glycolysis.</text>
</comment>
<dbReference type="GO" id="GO:0008270">
    <property type="term" value="F:zinc ion binding"/>
    <property type="evidence" value="ECO:0007669"/>
    <property type="project" value="UniProtKB-UniRule"/>
</dbReference>
<evidence type="ECO:0000256" key="4">
    <source>
        <dbReference type="ARBA" id="ARBA00013068"/>
    </source>
</evidence>
<comment type="cofactor">
    <cofactor evidence="11 12">
        <name>Zn(2+)</name>
        <dbReference type="ChEBI" id="CHEBI:29105"/>
    </cofactor>
    <text evidence="11 12">Binds 2 Zn(2+) ions per subunit. One is catalytic and the other provides a structural contribution.</text>
</comment>
<evidence type="ECO:0000256" key="1">
    <source>
        <dbReference type="ARBA" id="ARBA00000441"/>
    </source>
</evidence>
<keyword evidence="8 12" id="KW-0456">Lyase</keyword>
<dbReference type="PIRSF" id="PIRSF001359">
    <property type="entry name" value="F_bP_aldolase_II"/>
    <property type="match status" value="1"/>
</dbReference>
<dbReference type="KEGG" id="smup:SMPSPU_230"/>
<dbReference type="InterPro" id="IPR013785">
    <property type="entry name" value="Aldolase_TIM"/>
</dbReference>
<reference evidence="13 14" key="1">
    <citation type="journal article" date="2014" name="ISME J.">
        <title>Swapping symbionts in spittlebugs: evolutionary replacement of a reduced genome symbiont.</title>
        <authorList>
            <person name="Koga R."/>
            <person name="Moran N.A."/>
        </authorList>
    </citation>
    <scope>NUCLEOTIDE SEQUENCE [LARGE SCALE GENOMIC DNA]</scope>
    <source>
        <strain evidence="13 14">PSPU</strain>
    </source>
</reference>
<evidence type="ECO:0000256" key="8">
    <source>
        <dbReference type="ARBA" id="ARBA00023239"/>
    </source>
</evidence>
<dbReference type="SUPFAM" id="SSF51569">
    <property type="entry name" value="Aldolase"/>
    <property type="match status" value="1"/>
</dbReference>
<evidence type="ECO:0000256" key="6">
    <source>
        <dbReference type="ARBA" id="ARBA00022833"/>
    </source>
</evidence>
<protein>
    <recommendedName>
        <fullName evidence="4 12">Fructose-bisphosphate aldolase</fullName>
        <shortName evidence="12">FBP aldolase</shortName>
        <ecNumber evidence="4 12">4.1.2.13</ecNumber>
    </recommendedName>
</protein>
<feature type="binding site" evidence="11">
    <location>
        <position position="223"/>
    </location>
    <ligand>
        <name>Zn(2+)</name>
        <dbReference type="ChEBI" id="CHEBI:29105"/>
        <label>1</label>
        <note>catalytic</note>
    </ligand>
</feature>
<feature type="binding site" evidence="11">
    <location>
        <position position="261"/>
    </location>
    <ligand>
        <name>Zn(2+)</name>
        <dbReference type="ChEBI" id="CHEBI:29105"/>
        <label>1</label>
        <note>catalytic</note>
    </ligand>
</feature>
<keyword evidence="6 11" id="KW-0862">Zinc</keyword>
<evidence type="ECO:0000256" key="3">
    <source>
        <dbReference type="ARBA" id="ARBA00005812"/>
    </source>
</evidence>
<feature type="binding site" evidence="10">
    <location>
        <begin position="283"/>
        <end position="286"/>
    </location>
    <ligand>
        <name>dihydroxyacetone phosphate</name>
        <dbReference type="ChEBI" id="CHEBI:57642"/>
    </ligand>
</feature>
<comment type="pathway">
    <text evidence="2 12">Carbohydrate degradation; glycolysis; D-glyceraldehyde 3-phosphate and glycerone phosphate from D-glucose: step 4/4.</text>
</comment>
<keyword evidence="7 12" id="KW-0324">Glycolysis</keyword>
<evidence type="ECO:0000256" key="9">
    <source>
        <dbReference type="PIRSR" id="PIRSR001359-1"/>
    </source>
</evidence>
<dbReference type="GO" id="GO:0006096">
    <property type="term" value="P:glycolytic process"/>
    <property type="evidence" value="ECO:0007669"/>
    <property type="project" value="UniProtKB-KW"/>
</dbReference>
<dbReference type="Pfam" id="PF01116">
    <property type="entry name" value="F_bP_aldolase"/>
    <property type="match status" value="1"/>
</dbReference>
<comment type="similarity">
    <text evidence="3 12">Belongs to the class II fructose-bisphosphate aldolase family.</text>
</comment>
<evidence type="ECO:0000256" key="12">
    <source>
        <dbReference type="RuleBase" id="RU366023"/>
    </source>
</evidence>
<dbReference type="PANTHER" id="PTHR30559:SF0">
    <property type="entry name" value="FRUCTOSE-BISPHOSPHATE ALDOLASE"/>
    <property type="match status" value="1"/>
</dbReference>
<evidence type="ECO:0000256" key="10">
    <source>
        <dbReference type="PIRSR" id="PIRSR001359-2"/>
    </source>
</evidence>
<feature type="binding site" evidence="10">
    <location>
        <position position="224"/>
    </location>
    <ligand>
        <name>dihydroxyacetone phosphate</name>
        <dbReference type="ChEBI" id="CHEBI:57642"/>
    </ligand>
</feature>
<keyword evidence="5 11" id="KW-0479">Metal-binding</keyword>
<proteinExistence type="inferred from homology"/>
<dbReference type="EMBL" id="AP013293">
    <property type="protein sequence ID" value="BAO66377.1"/>
    <property type="molecule type" value="Genomic_DNA"/>
</dbReference>
<comment type="catalytic activity">
    <reaction evidence="1 12">
        <text>beta-D-fructose 1,6-bisphosphate = D-glyceraldehyde 3-phosphate + dihydroxyacetone phosphate</text>
        <dbReference type="Rhea" id="RHEA:14729"/>
        <dbReference type="ChEBI" id="CHEBI:32966"/>
        <dbReference type="ChEBI" id="CHEBI:57642"/>
        <dbReference type="ChEBI" id="CHEBI:59776"/>
        <dbReference type="EC" id="4.1.2.13"/>
    </reaction>
</comment>
<sequence length="356" mass="40431">MKKKFPPGVATGNLVEEIFQYAKEENFALPAVNVIGSNSIKAVLETAKKVNSPVIIQFSHGGSLFFAGKSLNNLNEKASIIGSICGAKYVHELSEYYNTTVILHTDHCNKKLLPWIDGLLTINENYYKVFGKTLFSSHMIDLSEESLIENIKISKIYFKRMKKINMTLEVELGITGGKEDEIDNTKINFDKLYTSPKEVFKFYNELIKINSKFIIAASFGNVHGVYNKGIISLKPEILNNCQNYIKNKNKNKPKPINFVFHGGSGSSLNEFKNSINYGVIKINLDTDIQYSFTGGVRDYINNNTEYLKNQIGNPQGKLLPNKKYYDPRVWLRKGENNLKKILKNTFEKLNNINRLS</sequence>
<evidence type="ECO:0000256" key="2">
    <source>
        <dbReference type="ARBA" id="ARBA00004714"/>
    </source>
</evidence>
<evidence type="ECO:0000313" key="14">
    <source>
        <dbReference type="Proteomes" id="UP000031659"/>
    </source>
</evidence>